<evidence type="ECO:0008006" key="5">
    <source>
        <dbReference type="Google" id="ProtNLM"/>
    </source>
</evidence>
<feature type="region of interest" description="Disordered" evidence="2">
    <location>
        <begin position="1"/>
        <end position="74"/>
    </location>
</feature>
<reference evidence="3" key="1">
    <citation type="submission" date="2023-08" db="EMBL/GenBank/DDBJ databases">
        <title>Pelteobagrus vachellii genome.</title>
        <authorList>
            <person name="Liu H."/>
        </authorList>
    </citation>
    <scope>NUCLEOTIDE SEQUENCE</scope>
    <source>
        <strain evidence="3">PRFRI_2022a</strain>
        <tissue evidence="3">Muscle</tissue>
    </source>
</reference>
<proteinExistence type="predicted"/>
<dbReference type="GO" id="GO:0005737">
    <property type="term" value="C:cytoplasm"/>
    <property type="evidence" value="ECO:0007669"/>
    <property type="project" value="TreeGrafter"/>
</dbReference>
<feature type="region of interest" description="Disordered" evidence="2">
    <location>
        <begin position="1036"/>
        <end position="1057"/>
    </location>
</feature>
<feature type="coiled-coil region" evidence="1">
    <location>
        <begin position="214"/>
        <end position="346"/>
    </location>
</feature>
<feature type="coiled-coil region" evidence="1">
    <location>
        <begin position="746"/>
        <end position="856"/>
    </location>
</feature>
<dbReference type="Proteomes" id="UP001187315">
    <property type="component" value="Unassembled WGS sequence"/>
</dbReference>
<dbReference type="GO" id="GO:0005576">
    <property type="term" value="C:extracellular region"/>
    <property type="evidence" value="ECO:0007669"/>
    <property type="project" value="GOC"/>
</dbReference>
<evidence type="ECO:0000256" key="1">
    <source>
        <dbReference type="SAM" id="Coils"/>
    </source>
</evidence>
<feature type="coiled-coil region" evidence="1">
    <location>
        <begin position="611"/>
        <end position="719"/>
    </location>
</feature>
<accession>A0AA88MTT2</accession>
<dbReference type="GO" id="GO:0005929">
    <property type="term" value="C:cilium"/>
    <property type="evidence" value="ECO:0007669"/>
    <property type="project" value="TreeGrafter"/>
</dbReference>
<sequence>MLSSSTKKMERAEREQDEDRRESPDDPQRGAELISDVSESQQAAFTDSEGDETRRDDEEAVDDDDDDDDDEDEDDELIVLDPEHPLMKRFQSALKKHLTEQLERLELKLQEKVMEEQMEKSRYEQLCTILYSEQRDLATLQASLEILQENRAKAASDRRQAEEQLEITRNEYRSITEQVKKEHTKVSELQSEVDTFARRLIYMQEVTSDLHSEVAAMKNTKNKAQAEKRQAEEQKLQQDLYVERLIKQVEKLREQIALYEVQTLAQTKDKEAARDALAEAQLELDSIVVEKKQILQQLDSSMIEMKRRDEAYTTMQEALRSANHELRALDTELEGFNRSITQEQEKNEVLTVMVNRAELNRDTYRKLLTQIGTKKEALQKLCTTYTRTLQETEKSLTSVTTECSVRQSELTILTKQIEKEACVRMELEEKIMRKMQEQLTHDSSAKHTHHLTMTIMAQHREKEGQLAKVKGDSAAVTLEVSEVALRLEALSRLQLEQEQEVKERNQLLLTKEAAVTKLISTIERNQATISMYNKKIEQIRASTGHEDLGPLEIEVRALNKQLEELGAEKKEQHQSWLWQQGELVRLRQEKQAQSSATQTLNTQLTILQQRNIRNKSEIEQEERGLVELERESKVLRLDMEKLNSLLNQKAQLKQELEQSNSLMEKSFIQTLKDAERESVEMQLRLEKLQEEKKQLLNSLEEAERQIMLWERKIQLAKETRLAVESEVGKGDMPTIKAEIHRKERHYNQLLKQREMMLREMEAAVARRENIVRRSEAQTQSNRKHTTRANLQNTLQNLQRNILQTHKQAEEYSGVIAQLQQEQSSLCESLKEKQMQITDLKNTSSTYKDDIKDMQETKEKNLIQLLALQSRVKQLQLVMEDRYRATAKGEDVLQLAMNTLQEELNTPIGASTYSPRYSSRPLPTARCVVCRDRIVVSTLRCGRSNPGPNPGHGIGFSHSNARLKHGFCLRSCSGQYAGYFTGFTIPSFELLDTRSAVKAESIVLCNARILLIQHVDSEGAQTAYWQTKLPAHTCHGTVPVSSPPSRSGLCQQPASHMV</sequence>
<organism evidence="3 4">
    <name type="scientific">Tachysurus vachellii</name>
    <name type="common">Darkbarbel catfish</name>
    <name type="synonym">Pelteobagrus vachellii</name>
    <dbReference type="NCBI Taxonomy" id="175792"/>
    <lineage>
        <taxon>Eukaryota</taxon>
        <taxon>Metazoa</taxon>
        <taxon>Chordata</taxon>
        <taxon>Craniata</taxon>
        <taxon>Vertebrata</taxon>
        <taxon>Euteleostomi</taxon>
        <taxon>Actinopterygii</taxon>
        <taxon>Neopterygii</taxon>
        <taxon>Teleostei</taxon>
        <taxon>Ostariophysi</taxon>
        <taxon>Siluriformes</taxon>
        <taxon>Bagridae</taxon>
        <taxon>Tachysurus</taxon>
    </lineage>
</organism>
<evidence type="ECO:0000256" key="2">
    <source>
        <dbReference type="SAM" id="MobiDB-lite"/>
    </source>
</evidence>
<dbReference type="GO" id="GO:0001947">
    <property type="term" value="P:heart looping"/>
    <property type="evidence" value="ECO:0007669"/>
    <property type="project" value="TreeGrafter"/>
</dbReference>
<dbReference type="Pfam" id="PF08647">
    <property type="entry name" value="BRE1"/>
    <property type="match status" value="1"/>
</dbReference>
<keyword evidence="4" id="KW-1185">Reference proteome</keyword>
<feature type="compositionally biased region" description="Acidic residues" evidence="2">
    <location>
        <begin position="58"/>
        <end position="74"/>
    </location>
</feature>
<dbReference type="PANTHER" id="PTHR16275:SF8">
    <property type="entry name" value="COILED-COIL DOMAIN-CONTAINING PROTEIN 40"/>
    <property type="match status" value="1"/>
</dbReference>
<protein>
    <recommendedName>
        <fullName evidence="5">Coiled-coil domain-containing protein 40</fullName>
    </recommendedName>
</protein>
<dbReference type="PANTHER" id="PTHR16275">
    <property type="entry name" value="COILED-COIL DOMAIN-CONTAINING PROTEIN 40"/>
    <property type="match status" value="1"/>
</dbReference>
<dbReference type="AlphaFoldDB" id="A0AA88MTT2"/>
<dbReference type="GO" id="GO:0060287">
    <property type="term" value="P:epithelial cilium movement involved in determination of left/right asymmetry"/>
    <property type="evidence" value="ECO:0007669"/>
    <property type="project" value="TreeGrafter"/>
</dbReference>
<feature type="compositionally biased region" description="Basic and acidic residues" evidence="2">
    <location>
        <begin position="7"/>
        <end position="29"/>
    </location>
</feature>
<keyword evidence="1" id="KW-0175">Coiled coil</keyword>
<evidence type="ECO:0000313" key="4">
    <source>
        <dbReference type="Proteomes" id="UP001187315"/>
    </source>
</evidence>
<comment type="caution">
    <text evidence="3">The sequence shown here is derived from an EMBL/GenBank/DDBJ whole genome shotgun (WGS) entry which is preliminary data.</text>
</comment>
<name>A0AA88MTT2_TACVA</name>
<gene>
    <name evidence="3" type="ORF">Q7C36_011315</name>
</gene>
<dbReference type="InterPro" id="IPR037386">
    <property type="entry name" value="CCDC40"/>
</dbReference>
<evidence type="ECO:0000313" key="3">
    <source>
        <dbReference type="EMBL" id="KAK2843100.1"/>
    </source>
</evidence>
<dbReference type="EMBL" id="JAVHJS010000011">
    <property type="protein sequence ID" value="KAK2843100.1"/>
    <property type="molecule type" value="Genomic_DNA"/>
</dbReference>
<feature type="compositionally biased region" description="Polar residues" evidence="2">
    <location>
        <begin position="1038"/>
        <end position="1057"/>
    </location>
</feature>
<dbReference type="GO" id="GO:0035082">
    <property type="term" value="P:axoneme assembly"/>
    <property type="evidence" value="ECO:0007669"/>
    <property type="project" value="InterPro"/>
</dbReference>
<feature type="coiled-coil region" evidence="1">
    <location>
        <begin position="88"/>
        <end position="178"/>
    </location>
</feature>